<evidence type="ECO:0000256" key="1">
    <source>
        <dbReference type="ARBA" id="ARBA00009381"/>
    </source>
</evidence>
<dbReference type="GO" id="GO:0103068">
    <property type="term" value="F:leukotriene C4 gamma-glutamyl transferase activity"/>
    <property type="evidence" value="ECO:0007669"/>
    <property type="project" value="UniProtKB-EC"/>
</dbReference>
<dbReference type="EMBL" id="JAWDID010000006">
    <property type="protein sequence ID" value="MDU0339417.1"/>
    <property type="molecule type" value="Genomic_DNA"/>
</dbReference>
<dbReference type="EC" id="2.3.2.2" evidence="5"/>
<protein>
    <submittedName>
        <fullName evidence="5">Gamma-glutamyltransferase</fullName>
        <ecNumber evidence="5">2.3.2.2</ecNumber>
    </submittedName>
</protein>
<dbReference type="Proteomes" id="UP001254257">
    <property type="component" value="Unassembled WGS sequence"/>
</dbReference>
<dbReference type="PRINTS" id="PR01210">
    <property type="entry name" value="GGTRANSPTASE"/>
</dbReference>
<keyword evidence="5" id="KW-0012">Acyltransferase</keyword>
<comment type="caution">
    <text evidence="5">The sequence shown here is derived from an EMBL/GenBank/DDBJ whole genome shotgun (WGS) entry which is preliminary data.</text>
</comment>
<dbReference type="PANTHER" id="PTHR43199:SF1">
    <property type="entry name" value="GLUTATHIONE HYDROLASE PROENZYME"/>
    <property type="match status" value="1"/>
</dbReference>
<dbReference type="Gene3D" id="1.10.246.130">
    <property type="match status" value="1"/>
</dbReference>
<comment type="similarity">
    <text evidence="1">Belongs to the gamma-glutamyltransferase family.</text>
</comment>
<reference evidence="5 6" key="1">
    <citation type="submission" date="2023-09" db="EMBL/GenBank/DDBJ databases">
        <title>Whole genome shotgun sequencing (WGS) of Bosea sp. ZW T0_25, isolated from stored onions (Allium cepa).</title>
        <authorList>
            <person name="Stoll D.A."/>
            <person name="Huch M."/>
        </authorList>
    </citation>
    <scope>NUCLEOTIDE SEQUENCE [LARGE SCALE GENOMIC DNA]</scope>
    <source>
        <strain evidence="5 6">ZW T0_25</strain>
    </source>
</reference>
<dbReference type="PANTHER" id="PTHR43199">
    <property type="entry name" value="GLUTATHIONE HYDROLASE"/>
    <property type="match status" value="1"/>
</dbReference>
<sequence>MHGRRPTMSSLHGMVAAAHPLAAQAGARILSQGGNAFDAVGAVAAALNVVEPFMSSFGGMGSATMWVAAEKRVRVLDFVPPVPESFPLERFSRRSDLERGALAVAPPGNLAGWCELNRTYGRLSLAEIFAPAIALAADGFPIAEFGVAEFNEQAPLLRERPELHADWAKNYLPGGGDTIELGQILRQPDLAGTLSDIAAKGPEHFYRGALGETVIAHLKAKGGTLTMADLAKVAPRWREPIAATYRDRLVHVPPPACEGFQFLLTLRILDGFDLAGLERNGAEHLDIVYRAIRLAAGQRIAHNNPKPEKLAELMSDASVEKLRDRVRDGEPITGPTEQWMAEAPAGEDPAHTTSFSIADREGNLICVTQSIGSPFGSGVVVPGTGLCLNNFLYWADVQPGSPNRSQPGSELPMCMSPSLSTRNGEPVLALGTPGSYGILQTQAQAMVQHVDFGLPLQEAIEAPRARLWDGRAIEVEDRIPAGTIAALRQRGHEIVPFDVGWTMRVGGMQAVARDPANGKLTGACDPRRDGYVATP</sequence>
<dbReference type="InterPro" id="IPR051792">
    <property type="entry name" value="GGT_bact"/>
</dbReference>
<accession>A0ABU3S4S9</accession>
<evidence type="ECO:0000256" key="4">
    <source>
        <dbReference type="ARBA" id="ARBA00023145"/>
    </source>
</evidence>
<dbReference type="InterPro" id="IPR043138">
    <property type="entry name" value="GGT_lsub"/>
</dbReference>
<keyword evidence="4" id="KW-0865">Zymogen</keyword>
<dbReference type="InterPro" id="IPR043137">
    <property type="entry name" value="GGT_ssub_C"/>
</dbReference>
<dbReference type="InterPro" id="IPR029055">
    <property type="entry name" value="Ntn_hydrolases_N"/>
</dbReference>
<organism evidence="5 6">
    <name type="scientific">Bosea rubneri</name>
    <dbReference type="NCBI Taxonomy" id="3075434"/>
    <lineage>
        <taxon>Bacteria</taxon>
        <taxon>Pseudomonadati</taxon>
        <taxon>Pseudomonadota</taxon>
        <taxon>Alphaproteobacteria</taxon>
        <taxon>Hyphomicrobiales</taxon>
        <taxon>Boseaceae</taxon>
        <taxon>Bosea</taxon>
    </lineage>
</organism>
<gene>
    <name evidence="5" type="ORF">RKE40_05980</name>
</gene>
<dbReference type="RefSeq" id="WP_316017324.1">
    <property type="nucleotide sequence ID" value="NZ_JAWDID010000006.1"/>
</dbReference>
<proteinExistence type="inferred from homology"/>
<evidence type="ECO:0000313" key="5">
    <source>
        <dbReference type="EMBL" id="MDU0339417.1"/>
    </source>
</evidence>
<evidence type="ECO:0000256" key="3">
    <source>
        <dbReference type="ARBA" id="ARBA00022801"/>
    </source>
</evidence>
<evidence type="ECO:0000256" key="2">
    <source>
        <dbReference type="ARBA" id="ARBA00022679"/>
    </source>
</evidence>
<keyword evidence="2 5" id="KW-0808">Transferase</keyword>
<dbReference type="Pfam" id="PF01019">
    <property type="entry name" value="G_glu_transpept"/>
    <property type="match status" value="1"/>
</dbReference>
<keyword evidence="6" id="KW-1185">Reference proteome</keyword>
<name>A0ABU3S4S9_9HYPH</name>
<dbReference type="SUPFAM" id="SSF56235">
    <property type="entry name" value="N-terminal nucleophile aminohydrolases (Ntn hydrolases)"/>
    <property type="match status" value="1"/>
</dbReference>
<dbReference type="Gene3D" id="3.60.20.40">
    <property type="match status" value="1"/>
</dbReference>
<keyword evidence="3" id="KW-0378">Hydrolase</keyword>
<evidence type="ECO:0000313" key="6">
    <source>
        <dbReference type="Proteomes" id="UP001254257"/>
    </source>
</evidence>